<dbReference type="InterPro" id="IPR043987">
    <property type="entry name" value="CCZ1/INTU/HSP4_longin_1"/>
</dbReference>
<gene>
    <name evidence="4" type="ORF">OHK93_006572</name>
</gene>
<dbReference type="PANTHER" id="PTHR13056:SF0">
    <property type="entry name" value="VACUOLAR FUSION PROTEIN CCZ1 HOMOLOG-RELATED"/>
    <property type="match status" value="1"/>
</dbReference>
<dbReference type="PANTHER" id="PTHR13056">
    <property type="entry name" value="VACUOLAR FUSION PROTEIN CCZ1 HOMOLOG-RELATED"/>
    <property type="match status" value="1"/>
</dbReference>
<protein>
    <recommendedName>
        <fullName evidence="3">CCZ1/INTU/HSP4 first Longin domain-containing protein</fullName>
    </recommendedName>
</protein>
<evidence type="ECO:0000313" key="5">
    <source>
        <dbReference type="Proteomes" id="UP001161017"/>
    </source>
</evidence>
<feature type="region of interest" description="Disordered" evidence="2">
    <location>
        <begin position="43"/>
        <end position="63"/>
    </location>
</feature>
<evidence type="ECO:0000256" key="2">
    <source>
        <dbReference type="SAM" id="MobiDB-lite"/>
    </source>
</evidence>
<comment type="caution">
    <text evidence="4">The sequence shown here is derived from an EMBL/GenBank/DDBJ whole genome shotgun (WGS) entry which is preliminary data.</text>
</comment>
<feature type="domain" description="CCZ1/INTU/HSP4 first Longin" evidence="3">
    <location>
        <begin position="17"/>
        <end position="131"/>
    </location>
</feature>
<evidence type="ECO:0000259" key="3">
    <source>
        <dbReference type="Pfam" id="PF19031"/>
    </source>
</evidence>
<feature type="region of interest" description="Disordered" evidence="2">
    <location>
        <begin position="308"/>
        <end position="385"/>
    </location>
</feature>
<feature type="compositionally biased region" description="Basic and acidic residues" evidence="2">
    <location>
        <begin position="336"/>
        <end position="349"/>
    </location>
</feature>
<feature type="compositionally biased region" description="Polar residues" evidence="2">
    <location>
        <begin position="359"/>
        <end position="385"/>
    </location>
</feature>
<organism evidence="4 5">
    <name type="scientific">Ramalina farinacea</name>
    <dbReference type="NCBI Taxonomy" id="258253"/>
    <lineage>
        <taxon>Eukaryota</taxon>
        <taxon>Fungi</taxon>
        <taxon>Dikarya</taxon>
        <taxon>Ascomycota</taxon>
        <taxon>Pezizomycotina</taxon>
        <taxon>Lecanoromycetes</taxon>
        <taxon>OSLEUM clade</taxon>
        <taxon>Lecanoromycetidae</taxon>
        <taxon>Lecanorales</taxon>
        <taxon>Lecanorineae</taxon>
        <taxon>Ramalinaceae</taxon>
        <taxon>Ramalina</taxon>
    </lineage>
</organism>
<keyword evidence="5" id="KW-1185">Reference proteome</keyword>
<feature type="region of interest" description="Disordered" evidence="2">
    <location>
        <begin position="411"/>
        <end position="443"/>
    </location>
</feature>
<dbReference type="GO" id="GO:0016192">
    <property type="term" value="P:vesicle-mediated transport"/>
    <property type="evidence" value="ECO:0007669"/>
    <property type="project" value="InterPro"/>
</dbReference>
<dbReference type="AlphaFoldDB" id="A0AA43QIT8"/>
<dbReference type="EMBL" id="JAPUFD010000005">
    <property type="protein sequence ID" value="MDI1487303.1"/>
    <property type="molecule type" value="Genomic_DNA"/>
</dbReference>
<evidence type="ECO:0000256" key="1">
    <source>
        <dbReference type="ARBA" id="ARBA00005352"/>
    </source>
</evidence>
<dbReference type="Pfam" id="PF19031">
    <property type="entry name" value="Intu_longin_1"/>
    <property type="match status" value="1"/>
</dbReference>
<sequence>MSRSSSFTSIVPARIAYLAIYNPAWGTSDDQVEDQLAYYYSHQDDTRNRKPPATTRKGDQDSTIDVNEKFRQIGLAQGILQFSTDFTSGSHIQSVDTERSRVILHKLEEDWWLLASVELTKVLRATSQPASAGQSYDYSAREVSPPLLLTQQASRAHRIFLLHHGSSLSDTRSRLSREKFCGILKRFWDSFLKDWDILLHGNPAIDIYDGIKLSAGGELGVGVGEEQQGSGEREVLEGFVERCDGLVDLFVGRYENLSGRRFAPRKNLEASDGAIFSGIGSLTRDSIRDISVWAEWVATQGAATYGVAIHPSSNPRRRRVQTDHDKSGPSPGQDKGPGRPRQDSPHDTRIPPPIVRPNGNVTSAKSSHPKATTSSKSEGQDSLTDQQAPFAVGTEVMKYLTLGVYGSSWGIPGGRPAQTPPNVSRETQALKGATGPHEQSLEKDDSQGYFLIGLLDDLDDDYGSEEDGQAEAAAAEGEKEFNSTIRIRHLHVERNRDSTHNPSSLILHVERNRDSTQDPSSSINGPSVLGQMGRDRLRVVVYVQEPFMFIFLFEPQTDSLAMTSFYRSLHFQLGPLRQSLLNSTDPSRVRQHLWESSSTSKAHPIHSPQSLRGLIFDPDRLTVQASLPNIPNTSDTAIEVLSGWSRTEALGVYSQIVNMVVASHRHKLELEQTCKTGRGWWVMWVRLPYAGTTTTTSTATKVPMHREAILIRKASDAITTKPKQSGTAMGFGLGRGREDQLGTSKVTEGIGSDAKQYIESLLDLVR</sequence>
<accession>A0AA43QIT8</accession>
<comment type="similarity">
    <text evidence="1">Belongs to the CCZ1 family.</text>
</comment>
<name>A0AA43QIT8_9LECA</name>
<dbReference type="InterPro" id="IPR013176">
    <property type="entry name" value="Ccz1"/>
</dbReference>
<reference evidence="4" key="1">
    <citation type="journal article" date="2023" name="Genome Biol. Evol.">
        <title>First Whole Genome Sequence and Flow Cytometry Genome Size Data for the Lichen-Forming Fungus Ramalina farinacea (Ascomycota).</title>
        <authorList>
            <person name="Llewellyn T."/>
            <person name="Mian S."/>
            <person name="Hill R."/>
            <person name="Leitch I.J."/>
            <person name="Gaya E."/>
        </authorList>
    </citation>
    <scope>NUCLEOTIDE SEQUENCE</scope>
    <source>
        <strain evidence="4">LIQ254RAFAR</strain>
    </source>
</reference>
<evidence type="ECO:0000313" key="4">
    <source>
        <dbReference type="EMBL" id="MDI1487303.1"/>
    </source>
</evidence>
<dbReference type="Proteomes" id="UP001161017">
    <property type="component" value="Unassembled WGS sequence"/>
</dbReference>
<dbReference type="GO" id="GO:0035658">
    <property type="term" value="C:Mon1-Ccz1 complex"/>
    <property type="evidence" value="ECO:0007669"/>
    <property type="project" value="InterPro"/>
</dbReference>
<proteinExistence type="inferred from homology"/>
<feature type="region of interest" description="Disordered" evidence="2">
    <location>
        <begin position="509"/>
        <end position="529"/>
    </location>
</feature>